<dbReference type="AlphaFoldDB" id="A0A6A4SB91"/>
<reference evidence="2 3" key="1">
    <citation type="submission" date="2019-06" db="EMBL/GenBank/DDBJ databases">
        <title>Draft genomes of female and male turbot (Scophthalmus maximus).</title>
        <authorList>
            <person name="Xu H."/>
            <person name="Xu X.-W."/>
            <person name="Shao C."/>
            <person name="Chen S."/>
        </authorList>
    </citation>
    <scope>NUCLEOTIDE SEQUENCE [LARGE SCALE GENOMIC DNA]</scope>
    <source>
        <strain evidence="2">Ysfricsl-2016a</strain>
        <tissue evidence="2">Blood</tissue>
    </source>
</reference>
<comment type="caution">
    <text evidence="2">The sequence shown here is derived from an EMBL/GenBank/DDBJ whole genome shotgun (WGS) entry which is preliminary data.</text>
</comment>
<sequence length="184" mass="20757">MSRKWNDSNALIQMKDINGSGKIEIVGKILVRLGSSEQKLEQMDKIVECVINGGKNIVKIMRNPALKTLVQAITVYAYKGEKVKQSLRRDGSFLNIIFKKNCVLSHIVTEVNTEMSNLVDNLDGATYEIIQLNKCLPESLEEDYMSNVSQGFYPHENQNPSQETTPNESVNEEETKDIQIFTDG</sequence>
<protein>
    <submittedName>
        <fullName evidence="2">Uncharacterized protein</fullName>
    </submittedName>
</protein>
<dbReference type="Proteomes" id="UP000438429">
    <property type="component" value="Unassembled WGS sequence"/>
</dbReference>
<evidence type="ECO:0000313" key="3">
    <source>
        <dbReference type="Proteomes" id="UP000438429"/>
    </source>
</evidence>
<feature type="compositionally biased region" description="Polar residues" evidence="1">
    <location>
        <begin position="150"/>
        <end position="169"/>
    </location>
</feature>
<evidence type="ECO:0000256" key="1">
    <source>
        <dbReference type="SAM" id="MobiDB-lite"/>
    </source>
</evidence>
<gene>
    <name evidence="2" type="ORF">F2P81_019171</name>
</gene>
<accession>A0A6A4SB91</accession>
<evidence type="ECO:0000313" key="2">
    <source>
        <dbReference type="EMBL" id="KAF0028084.1"/>
    </source>
</evidence>
<organism evidence="2 3">
    <name type="scientific">Scophthalmus maximus</name>
    <name type="common">Turbot</name>
    <name type="synonym">Psetta maxima</name>
    <dbReference type="NCBI Taxonomy" id="52904"/>
    <lineage>
        <taxon>Eukaryota</taxon>
        <taxon>Metazoa</taxon>
        <taxon>Chordata</taxon>
        <taxon>Craniata</taxon>
        <taxon>Vertebrata</taxon>
        <taxon>Euteleostomi</taxon>
        <taxon>Actinopterygii</taxon>
        <taxon>Neopterygii</taxon>
        <taxon>Teleostei</taxon>
        <taxon>Neoteleostei</taxon>
        <taxon>Acanthomorphata</taxon>
        <taxon>Carangaria</taxon>
        <taxon>Pleuronectiformes</taxon>
        <taxon>Pleuronectoidei</taxon>
        <taxon>Scophthalmidae</taxon>
        <taxon>Scophthalmus</taxon>
    </lineage>
</organism>
<feature type="region of interest" description="Disordered" evidence="1">
    <location>
        <begin position="150"/>
        <end position="184"/>
    </location>
</feature>
<name>A0A6A4SB91_SCOMX</name>
<proteinExistence type="predicted"/>
<dbReference type="EMBL" id="VEVO01000017">
    <property type="protein sequence ID" value="KAF0028084.1"/>
    <property type="molecule type" value="Genomic_DNA"/>
</dbReference>